<dbReference type="InterPro" id="IPR050482">
    <property type="entry name" value="Sensor_HK_TwoCompSys"/>
</dbReference>
<dbReference type="AlphaFoldDB" id="A0A3S8R3H5"/>
<evidence type="ECO:0000256" key="11">
    <source>
        <dbReference type="PROSITE-ProRule" id="PRU00339"/>
    </source>
</evidence>
<keyword evidence="6 12" id="KW-0812">Transmembrane</keyword>
<evidence type="ECO:0000256" key="5">
    <source>
        <dbReference type="ARBA" id="ARBA00022679"/>
    </source>
</evidence>
<keyword evidence="9" id="KW-0902">Two-component regulatory system</keyword>
<dbReference type="SUPFAM" id="SSF55874">
    <property type="entry name" value="ATPase domain of HSP90 chaperone/DNA topoisomerase II/histidine kinase"/>
    <property type="match status" value="1"/>
</dbReference>
<dbReference type="Gene3D" id="1.25.40.10">
    <property type="entry name" value="Tetratricopeptide repeat domain"/>
    <property type="match status" value="2"/>
</dbReference>
<dbReference type="InterPro" id="IPR011990">
    <property type="entry name" value="TPR-like_helical_dom_sf"/>
</dbReference>
<feature type="chain" id="PRO_5019179300" description="histidine kinase" evidence="13">
    <location>
        <begin position="28"/>
        <end position="663"/>
    </location>
</feature>
<evidence type="ECO:0000256" key="3">
    <source>
        <dbReference type="ARBA" id="ARBA00012438"/>
    </source>
</evidence>
<dbReference type="InterPro" id="IPR004358">
    <property type="entry name" value="Sig_transdc_His_kin-like_C"/>
</dbReference>
<sequence>MKSNGFVFKKMNKLFFFIVFYSSFLFAQQKEQDSVSFYLEKANKTYRNKKIPFLKKATYFAKQSGVNSLIKKSNIELGVQGFYNNSLNDVQYANKNIYNLYHSTKDSTLLAKHLHFKALEQRVLLNIDSAYFYYHQSKDISKKLNDSLAVGRRLLSIGLIQKDVKDYLGAEISLIEALKYLEPIKSYQYLERVYNSLGLVSGELNLKHEALKHYDTAIKINKENKNSVGYLYITNNIGLLYQKQKKHQKAVNFFKKGLAFDSIKHKYPTQYALLLENLASSNFLLGNKKNVLQQYNEVLTLRKKLKDYSGLCTTHINISDYYKNLNQTNKALFHANEALQYAQQTQNNKRWLEALKNLSELTKGEESKQYLEEYITLNDSLFQNERRLKNQFAKIRYETDKKEKENVVLKTENQQKQAEILYHKQQKTIGWLAAAVGLLLFGFSVMFYFQRRRKLLYQAQLQQVQVREHERKQIAKSLHDEVAGDLRLLHRKLEKSNLLEEAQKLDAVKENVRNLSHQLSSVSFDKVSFKNQIINLVSDYFDPDFKIKVNGLQNYNWTTVDNSIKRLLYLSARESIQNCKKYAKASTIIINFSVHKKYVHLGIIDDGIGFDTKISKKGIGLQNLQERIEELNGTLTINSEVGKGTQTDIQIPLNGWTNKNTFS</sequence>
<evidence type="ECO:0000256" key="1">
    <source>
        <dbReference type="ARBA" id="ARBA00000085"/>
    </source>
</evidence>
<evidence type="ECO:0000256" key="8">
    <source>
        <dbReference type="ARBA" id="ARBA00022989"/>
    </source>
</evidence>
<keyword evidence="8 12" id="KW-1133">Transmembrane helix</keyword>
<dbReference type="PANTHER" id="PTHR24421:SF37">
    <property type="entry name" value="SENSOR HISTIDINE KINASE NARS"/>
    <property type="match status" value="1"/>
</dbReference>
<evidence type="ECO:0000256" key="10">
    <source>
        <dbReference type="ARBA" id="ARBA00023136"/>
    </source>
</evidence>
<dbReference type="GO" id="GO:0004673">
    <property type="term" value="F:protein histidine kinase activity"/>
    <property type="evidence" value="ECO:0007669"/>
    <property type="project" value="UniProtKB-EC"/>
</dbReference>
<dbReference type="SUPFAM" id="SSF48452">
    <property type="entry name" value="TPR-like"/>
    <property type="match status" value="2"/>
</dbReference>
<dbReference type="CDD" id="cd16917">
    <property type="entry name" value="HATPase_UhpB-NarQ-NarX-like"/>
    <property type="match status" value="1"/>
</dbReference>
<protein>
    <recommendedName>
        <fullName evidence="3">histidine kinase</fullName>
        <ecNumber evidence="3">2.7.13.3</ecNumber>
    </recommendedName>
</protein>
<evidence type="ECO:0000259" key="14">
    <source>
        <dbReference type="PROSITE" id="PS50109"/>
    </source>
</evidence>
<dbReference type="GO" id="GO:0000160">
    <property type="term" value="P:phosphorelay signal transduction system"/>
    <property type="evidence" value="ECO:0007669"/>
    <property type="project" value="UniProtKB-KW"/>
</dbReference>
<proteinExistence type="predicted"/>
<dbReference type="SMART" id="SM00028">
    <property type="entry name" value="TPR"/>
    <property type="match status" value="5"/>
</dbReference>
<dbReference type="InterPro" id="IPR003594">
    <property type="entry name" value="HATPase_dom"/>
</dbReference>
<evidence type="ECO:0000256" key="6">
    <source>
        <dbReference type="ARBA" id="ARBA00022692"/>
    </source>
</evidence>
<feature type="repeat" description="TPR" evidence="11">
    <location>
        <begin position="191"/>
        <end position="224"/>
    </location>
</feature>
<gene>
    <name evidence="15" type="ORF">D6T69_02355</name>
</gene>
<dbReference type="KEGG" id="tsig:D6T69_02355"/>
<evidence type="ECO:0000256" key="4">
    <source>
        <dbReference type="ARBA" id="ARBA00022475"/>
    </source>
</evidence>
<dbReference type="PANTHER" id="PTHR24421">
    <property type="entry name" value="NITRATE/NITRITE SENSOR PROTEIN NARX-RELATED"/>
    <property type="match status" value="1"/>
</dbReference>
<keyword evidence="13" id="KW-0732">Signal</keyword>
<dbReference type="Proteomes" id="UP000274593">
    <property type="component" value="Chromosome"/>
</dbReference>
<comment type="catalytic activity">
    <reaction evidence="1">
        <text>ATP + protein L-histidine = ADP + protein N-phospho-L-histidine.</text>
        <dbReference type="EC" id="2.7.13.3"/>
    </reaction>
</comment>
<keyword evidence="16" id="KW-1185">Reference proteome</keyword>
<dbReference type="GO" id="GO:0005886">
    <property type="term" value="C:plasma membrane"/>
    <property type="evidence" value="ECO:0007669"/>
    <property type="project" value="UniProtKB-SubCell"/>
</dbReference>
<keyword evidence="5" id="KW-0808">Transferase</keyword>
<name>A0A3S8R3H5_9FLAO</name>
<dbReference type="Pfam" id="PF13424">
    <property type="entry name" value="TPR_12"/>
    <property type="match status" value="1"/>
</dbReference>
<organism evidence="15 16">
    <name type="scientific">Tenacibaculum singaporense</name>
    <dbReference type="NCBI Taxonomy" id="2358479"/>
    <lineage>
        <taxon>Bacteria</taxon>
        <taxon>Pseudomonadati</taxon>
        <taxon>Bacteroidota</taxon>
        <taxon>Flavobacteriia</taxon>
        <taxon>Flavobacteriales</taxon>
        <taxon>Flavobacteriaceae</taxon>
        <taxon>Tenacibaculum</taxon>
    </lineage>
</organism>
<keyword evidence="10 12" id="KW-0472">Membrane</keyword>
<dbReference type="PROSITE" id="PS50109">
    <property type="entry name" value="HIS_KIN"/>
    <property type="match status" value="1"/>
</dbReference>
<dbReference type="Pfam" id="PF02518">
    <property type="entry name" value="HATPase_c"/>
    <property type="match status" value="1"/>
</dbReference>
<evidence type="ECO:0000256" key="13">
    <source>
        <dbReference type="SAM" id="SignalP"/>
    </source>
</evidence>
<evidence type="ECO:0000256" key="12">
    <source>
        <dbReference type="SAM" id="Phobius"/>
    </source>
</evidence>
<evidence type="ECO:0000313" key="16">
    <source>
        <dbReference type="Proteomes" id="UP000274593"/>
    </source>
</evidence>
<comment type="subcellular location">
    <subcellularLocation>
        <location evidence="2">Cell membrane</location>
        <topology evidence="2">Multi-pass membrane protein</topology>
    </subcellularLocation>
</comment>
<feature type="transmembrane region" description="Helical" evidence="12">
    <location>
        <begin position="429"/>
        <end position="449"/>
    </location>
</feature>
<keyword evidence="11" id="KW-0802">TPR repeat</keyword>
<dbReference type="PROSITE" id="PS50005">
    <property type="entry name" value="TPR"/>
    <property type="match status" value="1"/>
</dbReference>
<feature type="domain" description="Histidine kinase" evidence="14">
    <location>
        <begin position="576"/>
        <end position="655"/>
    </location>
</feature>
<evidence type="ECO:0000313" key="15">
    <source>
        <dbReference type="EMBL" id="AZJ34431.1"/>
    </source>
</evidence>
<keyword evidence="4" id="KW-1003">Cell membrane</keyword>
<reference evidence="15 16" key="1">
    <citation type="submission" date="2018-09" db="EMBL/GenBank/DDBJ databases">
        <title>Insights into the microbiota of Asian seabass (Lates calcarifer) with tenacibaculosis symptoms and description of sp. nov. Tenacibaculum singaporense.</title>
        <authorList>
            <person name="Miyake S."/>
            <person name="Soh M."/>
            <person name="Azman M.N."/>
            <person name="Ngoh S.Y."/>
            <person name="Orban L."/>
        </authorList>
    </citation>
    <scope>NUCLEOTIDE SEQUENCE [LARGE SCALE GENOMIC DNA]</scope>
    <source>
        <strain evidence="15 16">DSM 106434</strain>
    </source>
</reference>
<dbReference type="EC" id="2.7.13.3" evidence="3"/>
<evidence type="ECO:0000256" key="7">
    <source>
        <dbReference type="ARBA" id="ARBA00022777"/>
    </source>
</evidence>
<dbReference type="InterPro" id="IPR005467">
    <property type="entry name" value="His_kinase_dom"/>
</dbReference>
<accession>A0A3S8R3H5</accession>
<dbReference type="InterPro" id="IPR036890">
    <property type="entry name" value="HATPase_C_sf"/>
</dbReference>
<evidence type="ECO:0000256" key="9">
    <source>
        <dbReference type="ARBA" id="ARBA00023012"/>
    </source>
</evidence>
<dbReference type="EMBL" id="CP032548">
    <property type="protein sequence ID" value="AZJ34431.1"/>
    <property type="molecule type" value="Genomic_DNA"/>
</dbReference>
<keyword evidence="7" id="KW-0418">Kinase</keyword>
<dbReference type="InterPro" id="IPR019734">
    <property type="entry name" value="TPR_rpt"/>
</dbReference>
<evidence type="ECO:0000256" key="2">
    <source>
        <dbReference type="ARBA" id="ARBA00004651"/>
    </source>
</evidence>
<dbReference type="PRINTS" id="PR00344">
    <property type="entry name" value="BCTRLSENSOR"/>
</dbReference>
<feature type="signal peptide" evidence="13">
    <location>
        <begin position="1"/>
        <end position="27"/>
    </location>
</feature>
<dbReference type="Gene3D" id="3.30.565.10">
    <property type="entry name" value="Histidine kinase-like ATPase, C-terminal domain"/>
    <property type="match status" value="1"/>
</dbReference>